<dbReference type="Gene3D" id="3.40.190.10">
    <property type="entry name" value="Periplasmic binding protein-like II"/>
    <property type="match status" value="1"/>
</dbReference>
<dbReference type="Pfam" id="PF00496">
    <property type="entry name" value="SBP_bac_5"/>
    <property type="match status" value="1"/>
</dbReference>
<keyword evidence="4" id="KW-0732">Signal</keyword>
<proteinExistence type="inferred from homology"/>
<dbReference type="PROSITE" id="PS51318">
    <property type="entry name" value="TAT"/>
    <property type="match status" value="1"/>
</dbReference>
<dbReference type="InterPro" id="IPR030678">
    <property type="entry name" value="Peptide/Ni-bd"/>
</dbReference>
<sequence length="532" mass="57831">MSRSRPTPPASLSPAARPSRRAVVGGGLVLGITGLLSACAGGQVAGPDVRLTGPPQQGGRLRVGFVGGGASDTLDGAVATNLGDIARAINMYDTLFHFDDDYTLQPMLATEMTPNDDASVWTVTLRDGVKFCDGREFTADDVVASVERIIDPDDPKSGAASLAHLESVTALDRLTVELRLNASDTSLIEVFAQYSLIMVPADFDVENPVGTGPFMLDSFTPAQSTVLKANPHYWGAEGPYLDEIALLNFNDTDALINALLSSQVDAVAQIPSALADVIAADTRMRILDSETGMWLPFTMRVDVEPFDDERVRQAFRLAADREGMVEQVLSGHGRVGNDMFAPFDPAYPDFPQRTQDIEEAKRLLAEAGYPDGIDVELVTAPIQAGVVEAAQVYAEQAAAAGIRVSINRMDLTAYWGDYLNYPFSQSFWYTRNFLPQANSSMLPDSPFNETHFDDEEFIDLVRRARAETDDAARGQLIEQAQRIMYERGGNIIWGFADQLDAYQAYVGGLKENATGVPLSGFQLHRVWMGDLA</sequence>
<evidence type="ECO:0000256" key="2">
    <source>
        <dbReference type="ARBA" id="ARBA00005695"/>
    </source>
</evidence>
<comment type="similarity">
    <text evidence="2">Belongs to the bacterial solute-binding protein 5 family.</text>
</comment>
<evidence type="ECO:0000256" key="1">
    <source>
        <dbReference type="ARBA" id="ARBA00004193"/>
    </source>
</evidence>
<evidence type="ECO:0000256" key="3">
    <source>
        <dbReference type="ARBA" id="ARBA00022448"/>
    </source>
</evidence>
<evidence type="ECO:0000313" key="7">
    <source>
        <dbReference type="Proteomes" id="UP001501586"/>
    </source>
</evidence>
<dbReference type="CDD" id="cd08503">
    <property type="entry name" value="PBP2_NikA_DppA_OppA_like_17"/>
    <property type="match status" value="1"/>
</dbReference>
<dbReference type="EMBL" id="BAABAZ010000004">
    <property type="protein sequence ID" value="GAA4283480.1"/>
    <property type="molecule type" value="Genomic_DNA"/>
</dbReference>
<feature type="domain" description="Solute-binding protein family 5" evidence="5">
    <location>
        <begin position="104"/>
        <end position="441"/>
    </location>
</feature>
<dbReference type="RefSeq" id="WP_236863536.1">
    <property type="nucleotide sequence ID" value="NZ_BAABAZ010000004.1"/>
</dbReference>
<accession>A0ABP8EHQ6</accession>
<keyword evidence="7" id="KW-1185">Reference proteome</keyword>
<dbReference type="Gene3D" id="3.10.105.10">
    <property type="entry name" value="Dipeptide-binding Protein, Domain 3"/>
    <property type="match status" value="1"/>
</dbReference>
<evidence type="ECO:0000259" key="5">
    <source>
        <dbReference type="Pfam" id="PF00496"/>
    </source>
</evidence>
<protein>
    <submittedName>
        <fullName evidence="6">ABC transporter substrate-binding protein</fullName>
    </submittedName>
</protein>
<name>A0ABP8EHQ6_9MICO</name>
<dbReference type="Proteomes" id="UP001501586">
    <property type="component" value="Unassembled WGS sequence"/>
</dbReference>
<keyword evidence="3" id="KW-0813">Transport</keyword>
<organism evidence="6 7">
    <name type="scientific">Brevibacterium daeguense</name>
    <dbReference type="NCBI Taxonomy" id="909936"/>
    <lineage>
        <taxon>Bacteria</taxon>
        <taxon>Bacillati</taxon>
        <taxon>Actinomycetota</taxon>
        <taxon>Actinomycetes</taxon>
        <taxon>Micrococcales</taxon>
        <taxon>Brevibacteriaceae</taxon>
        <taxon>Brevibacterium</taxon>
    </lineage>
</organism>
<dbReference type="PROSITE" id="PS01040">
    <property type="entry name" value="SBP_BACTERIAL_5"/>
    <property type="match status" value="1"/>
</dbReference>
<dbReference type="InterPro" id="IPR000914">
    <property type="entry name" value="SBP_5_dom"/>
</dbReference>
<dbReference type="SUPFAM" id="SSF53850">
    <property type="entry name" value="Periplasmic binding protein-like II"/>
    <property type="match status" value="1"/>
</dbReference>
<dbReference type="PANTHER" id="PTHR30290">
    <property type="entry name" value="PERIPLASMIC BINDING COMPONENT OF ABC TRANSPORTER"/>
    <property type="match status" value="1"/>
</dbReference>
<dbReference type="Gene3D" id="3.90.76.10">
    <property type="entry name" value="Dipeptide-binding Protein, Domain 1"/>
    <property type="match status" value="1"/>
</dbReference>
<evidence type="ECO:0000313" key="6">
    <source>
        <dbReference type="EMBL" id="GAA4283480.1"/>
    </source>
</evidence>
<dbReference type="InterPro" id="IPR006311">
    <property type="entry name" value="TAT_signal"/>
</dbReference>
<gene>
    <name evidence="6" type="ORF">GCM10022261_10110</name>
</gene>
<dbReference type="InterPro" id="IPR039424">
    <property type="entry name" value="SBP_5"/>
</dbReference>
<comment type="subcellular location">
    <subcellularLocation>
        <location evidence="1">Cell membrane</location>
        <topology evidence="1">Lipid-anchor</topology>
    </subcellularLocation>
</comment>
<dbReference type="PANTHER" id="PTHR30290:SF10">
    <property type="entry name" value="PERIPLASMIC OLIGOPEPTIDE-BINDING PROTEIN-RELATED"/>
    <property type="match status" value="1"/>
</dbReference>
<dbReference type="InterPro" id="IPR023765">
    <property type="entry name" value="SBP_5_CS"/>
</dbReference>
<reference evidence="7" key="1">
    <citation type="journal article" date="2019" name="Int. J. Syst. Evol. Microbiol.">
        <title>The Global Catalogue of Microorganisms (GCM) 10K type strain sequencing project: providing services to taxonomists for standard genome sequencing and annotation.</title>
        <authorList>
            <consortium name="The Broad Institute Genomics Platform"/>
            <consortium name="The Broad Institute Genome Sequencing Center for Infectious Disease"/>
            <person name="Wu L."/>
            <person name="Ma J."/>
        </authorList>
    </citation>
    <scope>NUCLEOTIDE SEQUENCE [LARGE SCALE GENOMIC DNA]</scope>
    <source>
        <strain evidence="7">JCM 17458</strain>
    </source>
</reference>
<dbReference type="PIRSF" id="PIRSF002741">
    <property type="entry name" value="MppA"/>
    <property type="match status" value="1"/>
</dbReference>
<evidence type="ECO:0000256" key="4">
    <source>
        <dbReference type="ARBA" id="ARBA00022729"/>
    </source>
</evidence>
<comment type="caution">
    <text evidence="6">The sequence shown here is derived from an EMBL/GenBank/DDBJ whole genome shotgun (WGS) entry which is preliminary data.</text>
</comment>